<comment type="caution">
    <text evidence="1">The sequence shown here is derived from an EMBL/GenBank/DDBJ whole genome shotgun (WGS) entry which is preliminary data.</text>
</comment>
<gene>
    <name evidence="1" type="ORF">HCJ92_02625</name>
</gene>
<keyword evidence="2" id="KW-1185">Reference proteome</keyword>
<evidence type="ECO:0000313" key="1">
    <source>
        <dbReference type="EMBL" id="NJP65205.1"/>
    </source>
</evidence>
<dbReference type="Proteomes" id="UP000746503">
    <property type="component" value="Unassembled WGS sequence"/>
</dbReference>
<dbReference type="EMBL" id="JAAVJB010000009">
    <property type="protein sequence ID" value="NJP65205.1"/>
    <property type="molecule type" value="Genomic_DNA"/>
</dbReference>
<proteinExistence type="predicted"/>
<evidence type="ECO:0000313" key="2">
    <source>
        <dbReference type="Proteomes" id="UP000746503"/>
    </source>
</evidence>
<reference evidence="1 2" key="1">
    <citation type="submission" date="2020-03" db="EMBL/GenBank/DDBJ databases">
        <title>Draft genome of Streptomyces sp. ventii, isolated from the Axial Seamount in the Pacific Ocean, and resequencing of the two type strains Streptomyces lonarensis strain NCL 716 and Streptomyces bohaiensis strain 11A07.</title>
        <authorList>
            <person name="Loughran R.M."/>
            <person name="Pfannmuller K.M."/>
            <person name="Wasson B.J."/>
            <person name="Deadmond M.C."/>
            <person name="Paddock B.E."/>
            <person name="Koyack M.J."/>
            <person name="Gallegos D.A."/>
            <person name="Mitchell E.A."/>
            <person name="Ushijima B."/>
            <person name="Saw J.H."/>
            <person name="Mcphail K.L."/>
            <person name="Videau P."/>
        </authorList>
    </citation>
    <scope>NUCLEOTIDE SEQUENCE [LARGE SCALE GENOMIC DNA]</scope>
    <source>
        <strain evidence="2">5675061</strain>
    </source>
</reference>
<sequence length="50" mass="5366">MRTIGPFEGMLGVAIGVEGNVLPEYEISKDGTAMVIEVSEPESQDEPTEL</sequence>
<organism evidence="1 2">
    <name type="scientific">Streptomyces spiramenti</name>
    <dbReference type="NCBI Taxonomy" id="2720606"/>
    <lineage>
        <taxon>Bacteria</taxon>
        <taxon>Bacillati</taxon>
        <taxon>Actinomycetota</taxon>
        <taxon>Actinomycetes</taxon>
        <taxon>Kitasatosporales</taxon>
        <taxon>Streptomycetaceae</taxon>
        <taxon>Streptomyces</taxon>
    </lineage>
</organism>
<protein>
    <submittedName>
        <fullName evidence="1">Uncharacterized protein</fullName>
    </submittedName>
</protein>
<name>A0ABX1AJD4_9ACTN</name>
<accession>A0ABX1AJD4</accession>